<dbReference type="Proteomes" id="UP000053864">
    <property type="component" value="Unassembled WGS sequence"/>
</dbReference>
<organism evidence="1">
    <name type="scientific">Phytophthora nicotianae</name>
    <name type="common">Potato buckeye rot agent</name>
    <name type="synonym">Phytophthora parasitica</name>
    <dbReference type="NCBI Taxonomy" id="4792"/>
    <lineage>
        <taxon>Eukaryota</taxon>
        <taxon>Sar</taxon>
        <taxon>Stramenopiles</taxon>
        <taxon>Oomycota</taxon>
        <taxon>Peronosporomycetes</taxon>
        <taxon>Peronosporales</taxon>
        <taxon>Peronosporaceae</taxon>
        <taxon>Phytophthora</taxon>
    </lineage>
</organism>
<accession>W2IY55</accession>
<name>W2IY55_PHYNI</name>
<evidence type="ECO:0000313" key="1">
    <source>
        <dbReference type="EMBL" id="ETL38323.1"/>
    </source>
</evidence>
<dbReference type="AlphaFoldDB" id="W2IY55"/>
<gene>
    <name evidence="1" type="ORF">L916_10081</name>
</gene>
<protein>
    <submittedName>
        <fullName evidence="1">Uncharacterized protein</fullName>
    </submittedName>
</protein>
<sequence>MDQGIIKSLKDHYRSTKKEAEQDMFYRCENYKPVSGAQKAGLVFRRKQLGVTGERWICDFY</sequence>
<proteinExistence type="predicted"/>
<reference evidence="1" key="1">
    <citation type="submission" date="2013-11" db="EMBL/GenBank/DDBJ databases">
        <title>The Genome Sequence of Phytophthora parasitica CJ05E6.</title>
        <authorList>
            <consortium name="The Broad Institute Genomics Platform"/>
            <person name="Russ C."/>
            <person name="Tyler B."/>
            <person name="Panabieres F."/>
            <person name="Shan W."/>
            <person name="Tripathy S."/>
            <person name="Grunwald N."/>
            <person name="Machado M."/>
            <person name="Johnson C.S."/>
            <person name="Arredondo F."/>
            <person name="Hong C."/>
            <person name="Coffey M."/>
            <person name="Young S.K."/>
            <person name="Zeng Q."/>
            <person name="Gargeya S."/>
            <person name="Fitzgerald M."/>
            <person name="Abouelleil A."/>
            <person name="Alvarado L."/>
            <person name="Chapman S.B."/>
            <person name="Gainer-Dewar J."/>
            <person name="Goldberg J."/>
            <person name="Griggs A."/>
            <person name="Gujja S."/>
            <person name="Hansen M."/>
            <person name="Howarth C."/>
            <person name="Imamovic A."/>
            <person name="Ireland A."/>
            <person name="Larimer J."/>
            <person name="McCowan C."/>
            <person name="Murphy C."/>
            <person name="Pearson M."/>
            <person name="Poon T.W."/>
            <person name="Priest M."/>
            <person name="Roberts A."/>
            <person name="Saif S."/>
            <person name="Shea T."/>
            <person name="Sykes S."/>
            <person name="Wortman J."/>
            <person name="Nusbaum C."/>
            <person name="Birren B."/>
        </authorList>
    </citation>
    <scope>NUCLEOTIDE SEQUENCE [LARGE SCALE GENOMIC DNA]</scope>
    <source>
        <strain evidence="1">CJ05E6</strain>
    </source>
</reference>
<dbReference type="EMBL" id="KI673307">
    <property type="protein sequence ID" value="ETL38323.1"/>
    <property type="molecule type" value="Genomic_DNA"/>
</dbReference>